<feature type="transmembrane region" description="Helical" evidence="1">
    <location>
        <begin position="55"/>
        <end position="74"/>
    </location>
</feature>
<reference evidence="3" key="1">
    <citation type="journal article" date="2019" name="Int. J. Syst. Evol. Microbiol.">
        <title>The Global Catalogue of Microorganisms (GCM) 10K type strain sequencing project: providing services to taxonomists for standard genome sequencing and annotation.</title>
        <authorList>
            <consortium name="The Broad Institute Genomics Platform"/>
            <consortium name="The Broad Institute Genome Sequencing Center for Infectious Disease"/>
            <person name="Wu L."/>
            <person name="Ma J."/>
        </authorList>
    </citation>
    <scope>NUCLEOTIDE SEQUENCE [LARGE SCALE GENOMIC DNA]</scope>
    <source>
        <strain evidence="3">JCM 16546</strain>
    </source>
</reference>
<organism evidence="2 3">
    <name type="scientific">Microbacterium marinilacus</name>
    <dbReference type="NCBI Taxonomy" id="415209"/>
    <lineage>
        <taxon>Bacteria</taxon>
        <taxon>Bacillati</taxon>
        <taxon>Actinomycetota</taxon>
        <taxon>Actinomycetes</taxon>
        <taxon>Micrococcales</taxon>
        <taxon>Microbacteriaceae</taxon>
        <taxon>Microbacterium</taxon>
    </lineage>
</organism>
<keyword evidence="1" id="KW-0472">Membrane</keyword>
<evidence type="ECO:0000313" key="3">
    <source>
        <dbReference type="Proteomes" id="UP001410795"/>
    </source>
</evidence>
<protein>
    <submittedName>
        <fullName evidence="2">RDD family protein</fullName>
    </submittedName>
</protein>
<feature type="transmembrane region" description="Helical" evidence="1">
    <location>
        <begin position="95"/>
        <end position="114"/>
    </location>
</feature>
<keyword evidence="1" id="KW-0812">Transmembrane</keyword>
<accession>A0ABP7BJ12</accession>
<comment type="caution">
    <text evidence="2">The sequence shown here is derived from an EMBL/GenBank/DDBJ whole genome shotgun (WGS) entry which is preliminary data.</text>
</comment>
<dbReference type="InterPro" id="IPR051791">
    <property type="entry name" value="Pra-immunoreactive"/>
</dbReference>
<sequence>MTTTGAEYSYPGQRMGLPEAGSGSIARVPRRLAALAIDWLAAVIISVAFFDYDAIATMVVFAVVQILFIPTIGGSPGHRIAGLRLRLQTGGWTGVWRPIVRTLLLVVVIPAVIWDPDQRGLHDRAAGLVLVRA</sequence>
<dbReference type="PIRSF" id="PIRSF021697">
    <property type="entry name" value="UCP021697"/>
    <property type="match status" value="1"/>
</dbReference>
<gene>
    <name evidence="2" type="ORF">GCM10022202_22250</name>
</gene>
<feature type="transmembrane region" description="Helical" evidence="1">
    <location>
        <begin position="32"/>
        <end position="49"/>
    </location>
</feature>
<proteinExistence type="predicted"/>
<dbReference type="PANTHER" id="PTHR36115:SF6">
    <property type="entry name" value="PROLINE-RICH ANTIGEN HOMOLOG"/>
    <property type="match status" value="1"/>
</dbReference>
<evidence type="ECO:0000256" key="1">
    <source>
        <dbReference type="SAM" id="Phobius"/>
    </source>
</evidence>
<dbReference type="InterPro" id="IPR016795">
    <property type="entry name" value="UCP021697"/>
</dbReference>
<dbReference type="RefSeq" id="WP_221857445.1">
    <property type="nucleotide sequence ID" value="NZ_BAAAYV010000010.1"/>
</dbReference>
<keyword evidence="3" id="KW-1185">Reference proteome</keyword>
<dbReference type="EMBL" id="BAAAYV010000010">
    <property type="protein sequence ID" value="GAA3660753.1"/>
    <property type="molecule type" value="Genomic_DNA"/>
</dbReference>
<dbReference type="PANTHER" id="PTHR36115">
    <property type="entry name" value="PROLINE-RICH ANTIGEN HOMOLOG-RELATED"/>
    <property type="match status" value="1"/>
</dbReference>
<name>A0ABP7BJ12_9MICO</name>
<keyword evidence="1" id="KW-1133">Transmembrane helix</keyword>
<evidence type="ECO:0000313" key="2">
    <source>
        <dbReference type="EMBL" id="GAA3660753.1"/>
    </source>
</evidence>
<dbReference type="Proteomes" id="UP001410795">
    <property type="component" value="Unassembled WGS sequence"/>
</dbReference>